<reference evidence="8 9" key="1">
    <citation type="submission" date="2013-09" db="EMBL/GenBank/DDBJ databases">
        <authorList>
            <person name="Zeng Z."/>
            <person name="Chen C."/>
        </authorList>
    </citation>
    <scope>NUCLEOTIDE SEQUENCE [LARGE SCALE GENOMIC DNA]</scope>
    <source>
        <strain evidence="8 9">GH29-5</strain>
    </source>
</reference>
<proteinExistence type="inferred from homology"/>
<dbReference type="Pfam" id="PF13440">
    <property type="entry name" value="Polysacc_synt_3"/>
    <property type="match status" value="1"/>
</dbReference>
<dbReference type="AlphaFoldDB" id="A0A0A2MAS7"/>
<gene>
    <name evidence="8" type="ORF">Q764_08315</name>
</gene>
<dbReference type="PANTHER" id="PTHR30250">
    <property type="entry name" value="PST FAMILY PREDICTED COLANIC ACID TRANSPORTER"/>
    <property type="match status" value="1"/>
</dbReference>
<dbReference type="Proteomes" id="UP000030121">
    <property type="component" value="Unassembled WGS sequence"/>
</dbReference>
<feature type="transmembrane region" description="Helical" evidence="7">
    <location>
        <begin position="318"/>
        <end position="342"/>
    </location>
</feature>
<accession>A0A0A2MAS7</accession>
<keyword evidence="9" id="KW-1185">Reference proteome</keyword>
<dbReference type="GO" id="GO:0005886">
    <property type="term" value="C:plasma membrane"/>
    <property type="evidence" value="ECO:0007669"/>
    <property type="project" value="UniProtKB-SubCell"/>
</dbReference>
<keyword evidence="3" id="KW-1003">Cell membrane</keyword>
<dbReference type="eggNOG" id="COG2244">
    <property type="taxonomic scope" value="Bacteria"/>
</dbReference>
<evidence type="ECO:0000256" key="5">
    <source>
        <dbReference type="ARBA" id="ARBA00022989"/>
    </source>
</evidence>
<feature type="transmembrane region" description="Helical" evidence="7">
    <location>
        <begin position="43"/>
        <end position="67"/>
    </location>
</feature>
<evidence type="ECO:0000313" key="8">
    <source>
        <dbReference type="EMBL" id="KGO89374.1"/>
    </source>
</evidence>
<dbReference type="STRING" id="1121899.GCA_000430025_00333"/>
<dbReference type="PANTHER" id="PTHR30250:SF10">
    <property type="entry name" value="LIPOPOLYSACCHARIDE BIOSYNTHESIS PROTEIN WZXC"/>
    <property type="match status" value="1"/>
</dbReference>
<keyword evidence="4 7" id="KW-0812">Transmembrane</keyword>
<dbReference type="EMBL" id="JRLW01000009">
    <property type="protein sequence ID" value="KGO89374.1"/>
    <property type="molecule type" value="Genomic_DNA"/>
</dbReference>
<evidence type="ECO:0000256" key="4">
    <source>
        <dbReference type="ARBA" id="ARBA00022692"/>
    </source>
</evidence>
<feature type="transmembrane region" description="Helical" evidence="7">
    <location>
        <begin position="363"/>
        <end position="394"/>
    </location>
</feature>
<comment type="similarity">
    <text evidence="2">Belongs to the polysaccharide synthase family.</text>
</comment>
<feature type="transmembrane region" description="Helical" evidence="7">
    <location>
        <begin position="287"/>
        <end position="306"/>
    </location>
</feature>
<feature type="transmembrane region" description="Helical" evidence="7">
    <location>
        <begin position="147"/>
        <end position="164"/>
    </location>
</feature>
<feature type="transmembrane region" description="Helical" evidence="7">
    <location>
        <begin position="440"/>
        <end position="458"/>
    </location>
</feature>
<feature type="transmembrane region" description="Helical" evidence="7">
    <location>
        <begin position="115"/>
        <end position="135"/>
    </location>
</feature>
<dbReference type="OrthoDB" id="9770347at2"/>
<sequence length="480" mass="54156">MSLKKQTFSALIWTFLDTVFTKGITLLASILLARTLGPDDFGIIGMITIFIAVGTTLADSGLASSLIRSLEADDKDYSTVFITNVGISLVIYLILFSTAPFIAGFYNQEVLTDVVRVYGLSFVISALSAVQLAIHTRNMQFKKLMRYNLPANLIGVVTGIAMAYSDFGVWSIVGMYLTTQSVNSALLWFFSDWKPSWYFSAEKLKKHFDFGNKLMLSGILNAVFDNIYSVLIGKYFSVRQLGFYDRAKVFNNYPVTILTTIISKVTYPLLSNIQEEKERISRTYKQILQFTFFVTAPLMIGLAAAAEPLVELLLGKEWLTSAFFFKVLCFSSMLYPIHAFNINVLKVYGRSDLFLKLEILKKIIILIGVLISFSFGIYALLWTSVVTSFLSLLVNTYYSSDMIHYKTLQQLKDMLPTFVYALLSGTAVAVMLYLLCDFSVILKLFLSGITGIIVYFVLNKLFANPAYIYTEQLLKNRFLR</sequence>
<feature type="transmembrane region" description="Helical" evidence="7">
    <location>
        <begin position="414"/>
        <end position="435"/>
    </location>
</feature>
<evidence type="ECO:0000256" key="1">
    <source>
        <dbReference type="ARBA" id="ARBA00004651"/>
    </source>
</evidence>
<comment type="subcellular location">
    <subcellularLocation>
        <location evidence="1">Cell membrane</location>
        <topology evidence="1">Multi-pass membrane protein</topology>
    </subcellularLocation>
</comment>
<organism evidence="8 9">
    <name type="scientific">Flavobacterium suncheonense GH29-5 = DSM 17707</name>
    <dbReference type="NCBI Taxonomy" id="1121899"/>
    <lineage>
        <taxon>Bacteria</taxon>
        <taxon>Pseudomonadati</taxon>
        <taxon>Bacteroidota</taxon>
        <taxon>Flavobacteriia</taxon>
        <taxon>Flavobacteriales</taxon>
        <taxon>Flavobacteriaceae</taxon>
        <taxon>Flavobacterium</taxon>
    </lineage>
</organism>
<keyword evidence="5 7" id="KW-1133">Transmembrane helix</keyword>
<name>A0A0A2MAS7_9FLAO</name>
<evidence type="ECO:0000256" key="2">
    <source>
        <dbReference type="ARBA" id="ARBA00007430"/>
    </source>
</evidence>
<feature type="transmembrane region" description="Helical" evidence="7">
    <location>
        <begin position="12"/>
        <end position="31"/>
    </location>
</feature>
<protein>
    <submittedName>
        <fullName evidence="8">Polysaccharide biosynthesis protein</fullName>
    </submittedName>
</protein>
<keyword evidence="6 7" id="KW-0472">Membrane</keyword>
<dbReference type="InterPro" id="IPR050833">
    <property type="entry name" value="Poly_Biosynth_Transport"/>
</dbReference>
<dbReference type="RefSeq" id="WP_026981348.1">
    <property type="nucleotide sequence ID" value="NZ_JRLW01000009.1"/>
</dbReference>
<dbReference type="CDD" id="cd13127">
    <property type="entry name" value="MATE_tuaB_like"/>
    <property type="match status" value="1"/>
</dbReference>
<evidence type="ECO:0000256" key="3">
    <source>
        <dbReference type="ARBA" id="ARBA00022475"/>
    </source>
</evidence>
<evidence type="ECO:0000313" key="9">
    <source>
        <dbReference type="Proteomes" id="UP000030121"/>
    </source>
</evidence>
<evidence type="ECO:0000256" key="6">
    <source>
        <dbReference type="ARBA" id="ARBA00023136"/>
    </source>
</evidence>
<evidence type="ECO:0000256" key="7">
    <source>
        <dbReference type="SAM" id="Phobius"/>
    </source>
</evidence>
<feature type="transmembrane region" description="Helical" evidence="7">
    <location>
        <begin position="79"/>
        <end position="103"/>
    </location>
</feature>
<comment type="caution">
    <text evidence="8">The sequence shown here is derived from an EMBL/GenBank/DDBJ whole genome shotgun (WGS) entry which is preliminary data.</text>
</comment>